<protein>
    <submittedName>
        <fullName evidence="3">IS1 family transposase</fullName>
    </submittedName>
</protein>
<dbReference type="EMBL" id="VOGB01000028">
    <property type="protein sequence ID" value="MQM73883.1"/>
    <property type="molecule type" value="Genomic_DNA"/>
</dbReference>
<evidence type="ECO:0000313" key="3">
    <source>
        <dbReference type="EMBL" id="MQM73883.1"/>
    </source>
</evidence>
<keyword evidence="4" id="KW-1185">Reference proteome</keyword>
<dbReference type="InterPro" id="IPR003220">
    <property type="entry name" value="InsA_N_dom_Znf"/>
</dbReference>
<dbReference type="Proteomes" id="UP000473648">
    <property type="component" value="Unassembled WGS sequence"/>
</dbReference>
<proteinExistence type="predicted"/>
<sequence length="97" mass="10184">MASGAAPGEPARCPRCGSPEVTRKGRSADGRQRWRCKSCGRTFSARTGSVRAMSKLPASTWATTRRERSPASPSGSSRGGAASASGPRGSLRMRLFV</sequence>
<dbReference type="GO" id="GO:0006313">
    <property type="term" value="P:DNA transposition"/>
    <property type="evidence" value="ECO:0007669"/>
    <property type="project" value="InterPro"/>
</dbReference>
<reference evidence="3" key="1">
    <citation type="journal article" date="2020" name="Appl. Environ. Microbiol.">
        <title>Medium-Chain Fatty Acid Synthesis by 'Candidatus Weimeria bifida' gen. nov., sp. nov., and 'Candidatus Pseudoramibacter fermentans' sp. nov.</title>
        <authorList>
            <person name="Scarborough M.J."/>
            <person name="Myers K.S."/>
            <person name="Donohue T.J."/>
            <person name="Noguera D.R."/>
        </authorList>
    </citation>
    <scope>NUCLEOTIDE SEQUENCE</scope>
    <source>
        <strain evidence="3">EUB1.1</strain>
    </source>
</reference>
<dbReference type="Pfam" id="PF03811">
    <property type="entry name" value="Zn_ribbon_InsA"/>
    <property type="match status" value="1"/>
</dbReference>
<organism evidence="3 4">
    <name type="scientific">Candidatus Pseudoramibacter fermentans</name>
    <dbReference type="NCBI Taxonomy" id="2594427"/>
    <lineage>
        <taxon>Bacteria</taxon>
        <taxon>Bacillati</taxon>
        <taxon>Bacillota</taxon>
        <taxon>Clostridia</taxon>
        <taxon>Eubacteriales</taxon>
        <taxon>Eubacteriaceae</taxon>
        <taxon>Pseudoramibacter</taxon>
    </lineage>
</organism>
<feature type="region of interest" description="Disordered" evidence="1">
    <location>
        <begin position="48"/>
        <end position="97"/>
    </location>
</feature>
<evidence type="ECO:0000313" key="4">
    <source>
        <dbReference type="Proteomes" id="UP000473648"/>
    </source>
</evidence>
<feature type="compositionally biased region" description="Low complexity" evidence="1">
    <location>
        <begin position="70"/>
        <end position="90"/>
    </location>
</feature>
<gene>
    <name evidence="3" type="ORF">FRC53_11030</name>
</gene>
<comment type="caution">
    <text evidence="3">The sequence shown here is derived from an EMBL/GenBank/DDBJ whole genome shotgun (WGS) entry which is preliminary data.</text>
</comment>
<accession>A0A6L5GUK6</accession>
<evidence type="ECO:0000259" key="2">
    <source>
        <dbReference type="Pfam" id="PF03811"/>
    </source>
</evidence>
<feature type="compositionally biased region" description="Basic and acidic residues" evidence="1">
    <location>
        <begin position="21"/>
        <end position="32"/>
    </location>
</feature>
<feature type="region of interest" description="Disordered" evidence="1">
    <location>
        <begin position="1"/>
        <end position="32"/>
    </location>
</feature>
<evidence type="ECO:0000256" key="1">
    <source>
        <dbReference type="SAM" id="MobiDB-lite"/>
    </source>
</evidence>
<name>A0A6L5GUK6_9FIRM</name>
<feature type="domain" description="InsA N-terminal zinc ribbon" evidence="2">
    <location>
        <begin position="12"/>
        <end position="39"/>
    </location>
</feature>
<dbReference type="AlphaFoldDB" id="A0A6L5GUK6"/>